<feature type="transmembrane region" description="Helical" evidence="7">
    <location>
        <begin position="20"/>
        <end position="41"/>
    </location>
</feature>
<keyword evidence="11" id="KW-1185">Reference proteome</keyword>
<evidence type="ECO:0000256" key="7">
    <source>
        <dbReference type="SAM" id="Phobius"/>
    </source>
</evidence>
<dbReference type="PANTHER" id="PTHR10340:SF57">
    <property type="entry name" value="METALLOPHOS DOMAIN-CONTAINING PROTEIN"/>
    <property type="match status" value="1"/>
</dbReference>
<dbReference type="PANTHER" id="PTHR10340">
    <property type="entry name" value="SPHINGOMYELIN PHOSPHODIESTERASE"/>
    <property type="match status" value="1"/>
</dbReference>
<keyword evidence="7" id="KW-0472">Membrane</keyword>
<comment type="similarity">
    <text evidence="2">Belongs to the acid sphingomyelinase family.</text>
</comment>
<keyword evidence="5" id="KW-0325">Glycoprotein</keyword>
<evidence type="ECO:0000256" key="1">
    <source>
        <dbReference type="ARBA" id="ARBA00004613"/>
    </source>
</evidence>
<organism evidence="10 11">
    <name type="scientific">Anopheles atroparvus</name>
    <name type="common">European mosquito</name>
    <dbReference type="NCBI Taxonomy" id="41427"/>
    <lineage>
        <taxon>Eukaryota</taxon>
        <taxon>Metazoa</taxon>
        <taxon>Ecdysozoa</taxon>
        <taxon>Arthropoda</taxon>
        <taxon>Hexapoda</taxon>
        <taxon>Insecta</taxon>
        <taxon>Pterygota</taxon>
        <taxon>Neoptera</taxon>
        <taxon>Endopterygota</taxon>
        <taxon>Diptera</taxon>
        <taxon>Nematocera</taxon>
        <taxon>Culicoidea</taxon>
        <taxon>Culicidae</taxon>
        <taxon>Anophelinae</taxon>
        <taxon>Anopheles</taxon>
    </lineage>
</organism>
<evidence type="ECO:0000259" key="8">
    <source>
        <dbReference type="Pfam" id="PF00149"/>
    </source>
</evidence>
<dbReference type="InterPro" id="IPR004843">
    <property type="entry name" value="Calcineurin-like_PHP"/>
</dbReference>
<evidence type="ECO:0000259" key="9">
    <source>
        <dbReference type="Pfam" id="PF19272"/>
    </source>
</evidence>
<reference evidence="10" key="1">
    <citation type="submission" date="2024-04" db="UniProtKB">
        <authorList>
            <consortium name="EnsemblMetazoa"/>
        </authorList>
    </citation>
    <scope>IDENTIFICATION</scope>
    <source>
        <strain evidence="10">EBRO</strain>
    </source>
</reference>
<evidence type="ECO:0000313" key="11">
    <source>
        <dbReference type="Proteomes" id="UP000075880"/>
    </source>
</evidence>
<dbReference type="GO" id="GO:0005615">
    <property type="term" value="C:extracellular space"/>
    <property type="evidence" value="ECO:0007669"/>
    <property type="project" value="TreeGrafter"/>
</dbReference>
<dbReference type="InterPro" id="IPR045473">
    <property type="entry name" value="ASM_C"/>
</dbReference>
<evidence type="ECO:0000256" key="2">
    <source>
        <dbReference type="ARBA" id="ARBA00008234"/>
    </source>
</evidence>
<comment type="subcellular location">
    <subcellularLocation>
        <location evidence="1">Secreted</location>
    </subcellularLocation>
</comment>
<dbReference type="Gene3D" id="3.60.21.10">
    <property type="match status" value="1"/>
</dbReference>
<dbReference type="Pfam" id="PF00149">
    <property type="entry name" value="Metallophos"/>
    <property type="match status" value="1"/>
</dbReference>
<dbReference type="Proteomes" id="UP000075880">
    <property type="component" value="Unassembled WGS sequence"/>
</dbReference>
<evidence type="ECO:0008006" key="12">
    <source>
        <dbReference type="Google" id="ProtNLM"/>
    </source>
</evidence>
<dbReference type="InterPro" id="IPR029052">
    <property type="entry name" value="Metallo-depent_PP-like"/>
</dbReference>
<dbReference type="GO" id="GO:0008081">
    <property type="term" value="F:phosphoric diester hydrolase activity"/>
    <property type="evidence" value="ECO:0007669"/>
    <property type="project" value="TreeGrafter"/>
</dbReference>
<sequence length="659" mass="74038">MKHNGYPGTLTMDLNRLLKVFPGIALTWVCFLFAACCVKLTDARVGYFWHITDLHLDTSYNTKGDTFRSCWLSEHHSNTANAKRPGLYGDYMCDSPWSLLESATQAMKSKQGDNVEFVLWTGDGLSHSAKRMHESKRLAVLRNITDLLSRTFPSQFVFPVLGHEDASTNFEPIGQLWKQWLPLEAVQTFQKGGYYTIEQTKSRLRIIALNTNYMRHDAKYSQSHSSAVKQRPDGSYHYPGGGGGVHYEGDQHMGKHYHTREGSSTGYLYSDRQRNGYSSSSNLPDGGVGGHASALSGSSSHESEKQWEWLEEVLAKSSRNKETVYIVGHIPPGSDERHIGHPMPYGHSSYTEKNNMRYLRLVKRYSSIIQGQFFGHLHSDSFRVVYGEGGKPVSWMMIAPSISPRRNSESNNPAMRLYKFDTDTGQVLDYTQYYLDLDQANKLEEAVWQPEYNLTTYYYGLSEVSSMALHNLADRFNSADDTQFMKYYRANSVRHATSTCEGVCLLNHYCAITRLDYREFRSCLETAAKAMASKNGTPRGPLRSVSSISRMLLVVLPTLLMLLLTCSCSIPSHRILPSRHELSWTSLTFGAVPPTSFKLTGLHKLTASFVRAACKAAIVLLASALSCLVVCLGQRQTVKPFLRDSSSSASHCSIGRKRN</sequence>
<evidence type="ECO:0000256" key="5">
    <source>
        <dbReference type="ARBA" id="ARBA00023180"/>
    </source>
</evidence>
<proteinExistence type="inferred from homology"/>
<evidence type="ECO:0000256" key="3">
    <source>
        <dbReference type="ARBA" id="ARBA00022525"/>
    </source>
</evidence>
<feature type="domain" description="Calcineurin-like phosphoesterase" evidence="8">
    <location>
        <begin position="48"/>
        <end position="379"/>
    </location>
</feature>
<evidence type="ECO:0000313" key="10">
    <source>
        <dbReference type="EnsemblMetazoa" id="ENSAATROPP007315"/>
    </source>
</evidence>
<name>A0AAG5D8W2_ANOAO</name>
<keyword evidence="3" id="KW-0964">Secreted</keyword>
<accession>A0AAG5D8W2</accession>
<keyword evidence="7" id="KW-0812">Transmembrane</keyword>
<dbReference type="Pfam" id="PF19272">
    <property type="entry name" value="ASMase_C"/>
    <property type="match status" value="1"/>
</dbReference>
<keyword evidence="7" id="KW-1133">Transmembrane helix</keyword>
<evidence type="ECO:0000256" key="6">
    <source>
        <dbReference type="SAM" id="MobiDB-lite"/>
    </source>
</evidence>
<feature type="compositionally biased region" description="Low complexity" evidence="6">
    <location>
        <begin position="291"/>
        <end position="300"/>
    </location>
</feature>
<dbReference type="EnsemblMetazoa" id="ENSAATROPT008143">
    <property type="protein sequence ID" value="ENSAATROPP007315"/>
    <property type="gene ID" value="ENSAATROPG006625"/>
</dbReference>
<protein>
    <recommendedName>
        <fullName evidence="12">Acid sphingomyelinase-like phosphodiesterase 3b</fullName>
    </recommendedName>
</protein>
<feature type="region of interest" description="Disordered" evidence="6">
    <location>
        <begin position="221"/>
        <end position="300"/>
    </location>
</feature>
<evidence type="ECO:0000256" key="4">
    <source>
        <dbReference type="ARBA" id="ARBA00022801"/>
    </source>
</evidence>
<dbReference type="AlphaFoldDB" id="A0AAG5D8W2"/>
<dbReference type="SUPFAM" id="SSF56300">
    <property type="entry name" value="Metallo-dependent phosphatases"/>
    <property type="match status" value="1"/>
</dbReference>
<feature type="domain" description="Sphingomyelin phosphodiesterase C-terminal" evidence="9">
    <location>
        <begin position="392"/>
        <end position="528"/>
    </location>
</feature>
<keyword evidence="4" id="KW-0378">Hydrolase</keyword>